<keyword evidence="3" id="KW-1185">Reference proteome</keyword>
<dbReference type="InterPro" id="IPR005114">
    <property type="entry name" value="Helicase_assoc"/>
</dbReference>
<comment type="caution">
    <text evidence="2">The sequence shown here is derived from an EMBL/GenBank/DDBJ whole genome shotgun (WGS) entry which is preliminary data.</text>
</comment>
<dbReference type="EMBL" id="SJPS01000003">
    <property type="protein sequence ID" value="TWU27552.1"/>
    <property type="molecule type" value="Genomic_DNA"/>
</dbReference>
<feature type="domain" description="Helicase-associated" evidence="1">
    <location>
        <begin position="331"/>
        <end position="391"/>
    </location>
</feature>
<accession>A0A5C6CSQ4</accession>
<proteinExistence type="predicted"/>
<dbReference type="Gene3D" id="6.10.140.530">
    <property type="match status" value="7"/>
</dbReference>
<feature type="domain" description="Helicase-associated" evidence="1">
    <location>
        <begin position="195"/>
        <end position="257"/>
    </location>
</feature>
<dbReference type="PANTHER" id="PTHR33418">
    <property type="entry name" value="HELICASE-ASSOCIATED"/>
    <property type="match status" value="1"/>
</dbReference>
<organism evidence="2 3">
    <name type="scientific">Bythopirellula polymerisocia</name>
    <dbReference type="NCBI Taxonomy" id="2528003"/>
    <lineage>
        <taxon>Bacteria</taxon>
        <taxon>Pseudomonadati</taxon>
        <taxon>Planctomycetota</taxon>
        <taxon>Planctomycetia</taxon>
        <taxon>Pirellulales</taxon>
        <taxon>Lacipirellulaceae</taxon>
        <taxon>Bythopirellula</taxon>
    </lineage>
</organism>
<dbReference type="AlphaFoldDB" id="A0A5C6CSQ4"/>
<feature type="domain" description="Helicase-associated" evidence="1">
    <location>
        <begin position="130"/>
        <end position="190"/>
    </location>
</feature>
<gene>
    <name evidence="2" type="ORF">Pla144_23290</name>
</gene>
<evidence type="ECO:0000259" key="1">
    <source>
        <dbReference type="Pfam" id="PF03457"/>
    </source>
</evidence>
<feature type="domain" description="Helicase-associated" evidence="1">
    <location>
        <begin position="63"/>
        <end position="123"/>
    </location>
</feature>
<protein>
    <submittedName>
        <fullName evidence="2">Helicase associated domain protein</fullName>
    </submittedName>
</protein>
<dbReference type="PANTHER" id="PTHR33418:SF1">
    <property type="entry name" value="HELICASE-ASSOCIATED DOMAIN-CONTAINING PROTEIN"/>
    <property type="match status" value="1"/>
</dbReference>
<evidence type="ECO:0000313" key="2">
    <source>
        <dbReference type="EMBL" id="TWU27552.1"/>
    </source>
</evidence>
<dbReference type="Pfam" id="PF03457">
    <property type="entry name" value="HA"/>
    <property type="match status" value="7"/>
</dbReference>
<feature type="domain" description="Helicase-associated" evidence="1">
    <location>
        <begin position="1"/>
        <end position="56"/>
    </location>
</feature>
<feature type="domain" description="Helicase-associated" evidence="1">
    <location>
        <begin position="264"/>
        <end position="324"/>
    </location>
</feature>
<sequence length="466" mass="55457">MFAELKKYKAKHGDCYVPHNWSGNPKLGPWVSQQRHTHKTEKLSKERTARLEKIGFVWNPLAAKWESMFVELQKYKAKHGHCNVPSQWAGRSKLRPWVSQQRHAYKKGLLSKERISRLEKLGFVWKPLAARWEEMFVELKKYKLKHGDCNVPNKFEVNPRLGEWVSTQRAEYQKDNLSIVRISRLKSLGFAWDSHEAAWEEMFQALKRYKAKHGDCLVPWRWSDNEKLAAWVASQRRALKQGRLSKDRIAKLDSLGFVWEIKPTPWEEMFQALCDYKAKHGDTLVPLEWKDNPQLALWIRTQRKSYNKGQLSKSRLQRLEKIGFVWSLISNAWDEMFASLEDFKAKHGDCRVPINWNENPRLALWIRTQRYNYSQGLLSNRRIKRLEKLGFEFAVWEASWEKMFNQLKAYKKKHGDCDVPQRWAKNPELGVWVSNQRTRKRQRLLSKERIARLNKIGFCWKAVRRN</sequence>
<reference evidence="2 3" key="1">
    <citation type="submission" date="2019-02" db="EMBL/GenBank/DDBJ databases">
        <title>Deep-cultivation of Planctomycetes and their phenomic and genomic characterization uncovers novel biology.</title>
        <authorList>
            <person name="Wiegand S."/>
            <person name="Jogler M."/>
            <person name="Boedeker C."/>
            <person name="Pinto D."/>
            <person name="Vollmers J."/>
            <person name="Rivas-Marin E."/>
            <person name="Kohn T."/>
            <person name="Peeters S.H."/>
            <person name="Heuer A."/>
            <person name="Rast P."/>
            <person name="Oberbeckmann S."/>
            <person name="Bunk B."/>
            <person name="Jeske O."/>
            <person name="Meyerdierks A."/>
            <person name="Storesund J.E."/>
            <person name="Kallscheuer N."/>
            <person name="Luecker S."/>
            <person name="Lage O.M."/>
            <person name="Pohl T."/>
            <person name="Merkel B.J."/>
            <person name="Hornburger P."/>
            <person name="Mueller R.-W."/>
            <person name="Bruemmer F."/>
            <person name="Labrenz M."/>
            <person name="Spormann A.M."/>
            <person name="Op Den Camp H."/>
            <person name="Overmann J."/>
            <person name="Amann R."/>
            <person name="Jetten M.S.M."/>
            <person name="Mascher T."/>
            <person name="Medema M.H."/>
            <person name="Devos D.P."/>
            <person name="Kaster A.-K."/>
            <person name="Ovreas L."/>
            <person name="Rohde M."/>
            <person name="Galperin M.Y."/>
            <person name="Jogler C."/>
        </authorList>
    </citation>
    <scope>NUCLEOTIDE SEQUENCE [LARGE SCALE GENOMIC DNA]</scope>
    <source>
        <strain evidence="2 3">Pla144</strain>
    </source>
</reference>
<feature type="domain" description="Helicase-associated" evidence="1">
    <location>
        <begin position="396"/>
        <end position="458"/>
    </location>
</feature>
<evidence type="ECO:0000313" key="3">
    <source>
        <dbReference type="Proteomes" id="UP000318437"/>
    </source>
</evidence>
<dbReference type="Proteomes" id="UP000318437">
    <property type="component" value="Unassembled WGS sequence"/>
</dbReference>
<name>A0A5C6CSQ4_9BACT</name>